<dbReference type="CDD" id="cd16917">
    <property type="entry name" value="HATPase_UhpB-NarQ-NarX-like"/>
    <property type="match status" value="1"/>
</dbReference>
<dbReference type="InterPro" id="IPR000792">
    <property type="entry name" value="Tscrpt_reg_LuxR_C"/>
</dbReference>
<name>A0A559IGX1_9BACL</name>
<dbReference type="Gene3D" id="3.30.565.10">
    <property type="entry name" value="Histidine kinase-like ATPase, C-terminal domain"/>
    <property type="match status" value="1"/>
</dbReference>
<feature type="domain" description="Histidine kinase" evidence="13">
    <location>
        <begin position="190"/>
        <end position="378"/>
    </location>
</feature>
<evidence type="ECO:0000256" key="1">
    <source>
        <dbReference type="ARBA" id="ARBA00022553"/>
    </source>
</evidence>
<evidence type="ECO:0000259" key="13">
    <source>
        <dbReference type="PROSITE" id="PS50109"/>
    </source>
</evidence>
<dbReference type="GO" id="GO:0005524">
    <property type="term" value="F:ATP binding"/>
    <property type="evidence" value="ECO:0007669"/>
    <property type="project" value="UniProtKB-KW"/>
</dbReference>
<dbReference type="CDD" id="cd06170">
    <property type="entry name" value="LuxR_C_like"/>
    <property type="match status" value="1"/>
</dbReference>
<dbReference type="Pfam" id="PF02518">
    <property type="entry name" value="HATPase_c"/>
    <property type="match status" value="1"/>
</dbReference>
<keyword evidence="6" id="KW-0902">Two-component regulatory system</keyword>
<feature type="transmembrane region" description="Helical" evidence="11">
    <location>
        <begin position="65"/>
        <end position="81"/>
    </location>
</feature>
<evidence type="ECO:0000256" key="2">
    <source>
        <dbReference type="ARBA" id="ARBA00022679"/>
    </source>
</evidence>
<dbReference type="GO" id="GO:0046983">
    <property type="term" value="F:protein dimerization activity"/>
    <property type="evidence" value="ECO:0007669"/>
    <property type="project" value="InterPro"/>
</dbReference>
<dbReference type="Proteomes" id="UP000318102">
    <property type="component" value="Unassembled WGS sequence"/>
</dbReference>
<evidence type="ECO:0000256" key="10">
    <source>
        <dbReference type="PROSITE-ProRule" id="PRU00169"/>
    </source>
</evidence>
<dbReference type="Pfam" id="PF07730">
    <property type="entry name" value="HisKA_3"/>
    <property type="match status" value="1"/>
</dbReference>
<evidence type="ECO:0000256" key="11">
    <source>
        <dbReference type="SAM" id="Phobius"/>
    </source>
</evidence>
<evidence type="ECO:0000259" key="14">
    <source>
        <dbReference type="PROSITE" id="PS50110"/>
    </source>
</evidence>
<keyword evidence="5" id="KW-0067">ATP-binding</keyword>
<dbReference type="InterPro" id="IPR003594">
    <property type="entry name" value="HATPase_dom"/>
</dbReference>
<dbReference type="Pfam" id="PF00196">
    <property type="entry name" value="GerE"/>
    <property type="match status" value="1"/>
</dbReference>
<dbReference type="AlphaFoldDB" id="A0A559IGX1"/>
<dbReference type="InterPro" id="IPR039420">
    <property type="entry name" value="WalR-like"/>
</dbReference>
<gene>
    <name evidence="15" type="ORF">FPZ44_22940</name>
</gene>
<evidence type="ECO:0000256" key="8">
    <source>
        <dbReference type="ARBA" id="ARBA00023125"/>
    </source>
</evidence>
<dbReference type="SMART" id="SM00387">
    <property type="entry name" value="HATPase_c"/>
    <property type="match status" value="1"/>
</dbReference>
<dbReference type="SUPFAM" id="SSF55874">
    <property type="entry name" value="ATPase domain of HSP90 chaperone/DNA topoisomerase II/histidine kinase"/>
    <property type="match status" value="1"/>
</dbReference>
<dbReference type="PROSITE" id="PS50110">
    <property type="entry name" value="RESPONSE_REGULATORY"/>
    <property type="match status" value="1"/>
</dbReference>
<dbReference type="GO" id="GO:0006355">
    <property type="term" value="P:regulation of DNA-templated transcription"/>
    <property type="evidence" value="ECO:0007669"/>
    <property type="project" value="InterPro"/>
</dbReference>
<feature type="domain" description="Response regulatory" evidence="14">
    <location>
        <begin position="386"/>
        <end position="502"/>
    </location>
</feature>
<evidence type="ECO:0000256" key="4">
    <source>
        <dbReference type="ARBA" id="ARBA00022777"/>
    </source>
</evidence>
<dbReference type="RefSeq" id="WP_144994357.1">
    <property type="nucleotide sequence ID" value="NZ_VNJK01000005.1"/>
</dbReference>
<dbReference type="GO" id="GO:0003677">
    <property type="term" value="F:DNA binding"/>
    <property type="evidence" value="ECO:0007669"/>
    <property type="project" value="UniProtKB-KW"/>
</dbReference>
<feature type="transmembrane region" description="Helical" evidence="11">
    <location>
        <begin position="138"/>
        <end position="157"/>
    </location>
</feature>
<dbReference type="SUPFAM" id="SSF52172">
    <property type="entry name" value="CheY-like"/>
    <property type="match status" value="1"/>
</dbReference>
<keyword evidence="16" id="KW-1185">Reference proteome</keyword>
<evidence type="ECO:0000313" key="15">
    <source>
        <dbReference type="EMBL" id="TVX86780.1"/>
    </source>
</evidence>
<dbReference type="SMART" id="SM00421">
    <property type="entry name" value="HTH_LUXR"/>
    <property type="match status" value="1"/>
</dbReference>
<keyword evidence="3" id="KW-0547">Nucleotide-binding</keyword>
<dbReference type="InterPro" id="IPR058245">
    <property type="entry name" value="NreC/VraR/RcsB-like_REC"/>
</dbReference>
<dbReference type="GO" id="GO:0016020">
    <property type="term" value="C:membrane"/>
    <property type="evidence" value="ECO:0007669"/>
    <property type="project" value="InterPro"/>
</dbReference>
<keyword evidence="11" id="KW-1133">Transmembrane helix</keyword>
<feature type="modified residue" description="4-aspartylphosphate" evidence="10">
    <location>
        <position position="437"/>
    </location>
</feature>
<keyword evidence="7" id="KW-0805">Transcription regulation</keyword>
<dbReference type="PANTHER" id="PTHR43214:SF24">
    <property type="entry name" value="TRANSCRIPTIONAL REGULATORY PROTEIN NARL-RELATED"/>
    <property type="match status" value="1"/>
</dbReference>
<evidence type="ECO:0000256" key="6">
    <source>
        <dbReference type="ARBA" id="ARBA00023012"/>
    </source>
</evidence>
<organism evidence="15 16">
    <name type="scientific">Paenibacillus agilis</name>
    <dbReference type="NCBI Taxonomy" id="3020863"/>
    <lineage>
        <taxon>Bacteria</taxon>
        <taxon>Bacillati</taxon>
        <taxon>Bacillota</taxon>
        <taxon>Bacilli</taxon>
        <taxon>Bacillales</taxon>
        <taxon>Paenibacillaceae</taxon>
        <taxon>Paenibacillus</taxon>
    </lineage>
</organism>
<dbReference type="InterPro" id="IPR036890">
    <property type="entry name" value="HATPase_C_sf"/>
</dbReference>
<feature type="domain" description="HTH luxR-type" evidence="12">
    <location>
        <begin position="534"/>
        <end position="599"/>
    </location>
</feature>
<dbReference type="OrthoDB" id="9781904at2"/>
<dbReference type="InterPro" id="IPR001789">
    <property type="entry name" value="Sig_transdc_resp-reg_receiver"/>
</dbReference>
<keyword evidence="4" id="KW-0418">Kinase</keyword>
<sequence>MWNITRHWFWYDWMCFFIRLLLLIAIVLNMLVNPIPFSVPSWVIIVAAILIHSIPFLIQQFSKKWYLVSEIVLSGSFYMFLTSDQPLLSWQFIIIAFVIGFYSDKSNYLWTAIPTIFIIPGINGWLADQPILAIILNYMFNHGAVFALGYAFQVLALNHKQSKIIQEQKKVLEQHINQIEELTLKEERNRLSHELHDTIGHTLTSLIVGMESLKTSFPSNQSERIDTLVDLARHGLDDIRQHLHHLAATPMSQSLRDSLQQLIGEFTNATGVTVSFRTFGNEVPITKQISFCLYRCLQESITNAVRHGQASTIQVQLFYDNQQLRLQIEDNGIGMEQVRFGFGLSGMKERLDECTGNLAVHSRSNEGTVIICTLPLKAEPAHTGIRLLLVDDQPIITESLQRILEQQPDLKVIGTAENGRQALERCVTALPDIVLMDVRMPEMDGIEALREMKQRWPQMKVVLLTTFEDVSQAVKSIELGAEGYMLKSIHPRDLIEAIKLIHNGGTWIDQNITVQVFEEMKRQREQLGNQNYSPENNPYGITKRELEILQHLSNGLRYKSIAAKLFLSEGTIRNYCSTLYSKLGVSNREDAIEKARTEGLGLH</sequence>
<keyword evidence="9" id="KW-0804">Transcription</keyword>
<feature type="transmembrane region" description="Helical" evidence="11">
    <location>
        <begin position="9"/>
        <end position="31"/>
    </location>
</feature>
<evidence type="ECO:0000256" key="5">
    <source>
        <dbReference type="ARBA" id="ARBA00022840"/>
    </source>
</evidence>
<dbReference type="InterPro" id="IPR011712">
    <property type="entry name" value="Sig_transdc_His_kin_sub3_dim/P"/>
</dbReference>
<proteinExistence type="predicted"/>
<evidence type="ECO:0000256" key="9">
    <source>
        <dbReference type="ARBA" id="ARBA00023163"/>
    </source>
</evidence>
<keyword evidence="1 10" id="KW-0597">Phosphoprotein</keyword>
<dbReference type="InterPro" id="IPR011006">
    <property type="entry name" value="CheY-like_superfamily"/>
</dbReference>
<dbReference type="Pfam" id="PF00072">
    <property type="entry name" value="Response_reg"/>
    <property type="match status" value="1"/>
</dbReference>
<dbReference type="CDD" id="cd17535">
    <property type="entry name" value="REC_NarL-like"/>
    <property type="match status" value="1"/>
</dbReference>
<keyword evidence="8" id="KW-0238">DNA-binding</keyword>
<feature type="transmembrane region" description="Helical" evidence="11">
    <location>
        <begin position="108"/>
        <end position="126"/>
    </location>
</feature>
<keyword evidence="11" id="KW-0472">Membrane</keyword>
<dbReference type="PANTHER" id="PTHR43214">
    <property type="entry name" value="TWO-COMPONENT RESPONSE REGULATOR"/>
    <property type="match status" value="1"/>
</dbReference>
<evidence type="ECO:0000256" key="3">
    <source>
        <dbReference type="ARBA" id="ARBA00022741"/>
    </source>
</evidence>
<dbReference type="Gene3D" id="1.20.5.1930">
    <property type="match status" value="1"/>
</dbReference>
<keyword evidence="11" id="KW-0812">Transmembrane</keyword>
<dbReference type="PRINTS" id="PR00038">
    <property type="entry name" value="HTHLUXR"/>
</dbReference>
<comment type="caution">
    <text evidence="15">The sequence shown here is derived from an EMBL/GenBank/DDBJ whole genome shotgun (WGS) entry which is preliminary data.</text>
</comment>
<dbReference type="SMART" id="SM00448">
    <property type="entry name" value="REC"/>
    <property type="match status" value="1"/>
</dbReference>
<dbReference type="GO" id="GO:0000155">
    <property type="term" value="F:phosphorelay sensor kinase activity"/>
    <property type="evidence" value="ECO:0007669"/>
    <property type="project" value="InterPro"/>
</dbReference>
<evidence type="ECO:0000259" key="12">
    <source>
        <dbReference type="PROSITE" id="PS50043"/>
    </source>
</evidence>
<dbReference type="PROSITE" id="PS50109">
    <property type="entry name" value="HIS_KIN"/>
    <property type="match status" value="1"/>
</dbReference>
<evidence type="ECO:0000313" key="16">
    <source>
        <dbReference type="Proteomes" id="UP000318102"/>
    </source>
</evidence>
<accession>A0A559IGX1</accession>
<dbReference type="PROSITE" id="PS50043">
    <property type="entry name" value="HTH_LUXR_2"/>
    <property type="match status" value="1"/>
</dbReference>
<protein>
    <submittedName>
        <fullName evidence="15">Response regulator</fullName>
    </submittedName>
</protein>
<dbReference type="Gene3D" id="3.40.50.2300">
    <property type="match status" value="1"/>
</dbReference>
<evidence type="ECO:0000256" key="7">
    <source>
        <dbReference type="ARBA" id="ARBA00023015"/>
    </source>
</evidence>
<reference evidence="15 16" key="1">
    <citation type="submission" date="2019-07" db="EMBL/GenBank/DDBJ databases">
        <authorList>
            <person name="Kim J."/>
        </authorList>
    </citation>
    <scope>NUCLEOTIDE SEQUENCE [LARGE SCALE GENOMIC DNA]</scope>
    <source>
        <strain evidence="15 16">N4</strain>
    </source>
</reference>
<dbReference type="InterPro" id="IPR005467">
    <property type="entry name" value="His_kinase_dom"/>
</dbReference>
<dbReference type="EMBL" id="VNJK01000005">
    <property type="protein sequence ID" value="TVX86780.1"/>
    <property type="molecule type" value="Genomic_DNA"/>
</dbReference>
<keyword evidence="2" id="KW-0808">Transferase</keyword>
<feature type="transmembrane region" description="Helical" evidence="11">
    <location>
        <begin position="37"/>
        <end position="58"/>
    </location>
</feature>